<feature type="domain" description="TRF2/HOY1 PH-like" evidence="1">
    <location>
        <begin position="39"/>
        <end position="156"/>
    </location>
</feature>
<dbReference type="EMBL" id="JBEAFC010000007">
    <property type="protein sequence ID" value="KAL1551631.1"/>
    <property type="molecule type" value="Genomic_DNA"/>
</dbReference>
<evidence type="ECO:0000313" key="3">
    <source>
        <dbReference type="Proteomes" id="UP001567538"/>
    </source>
</evidence>
<reference evidence="2 3" key="1">
    <citation type="submission" date="2024-06" db="EMBL/GenBank/DDBJ databases">
        <title>A chromosome level genome sequence of Diviner's sage (Salvia divinorum).</title>
        <authorList>
            <person name="Ford S.A."/>
            <person name="Ro D.-K."/>
            <person name="Ness R.W."/>
            <person name="Phillips M.A."/>
        </authorList>
    </citation>
    <scope>NUCLEOTIDE SEQUENCE [LARGE SCALE GENOMIC DNA]</scope>
    <source>
        <strain evidence="2">SAF-2024a</strain>
        <tissue evidence="2">Leaf</tissue>
    </source>
</reference>
<dbReference type="PANTHER" id="PTHR33494">
    <property type="entry name" value="OS02G0793800 PROTEIN"/>
    <property type="match status" value="1"/>
</dbReference>
<protein>
    <recommendedName>
        <fullName evidence="1">TRF2/HOY1 PH-like domain-containing protein</fullName>
    </recommendedName>
</protein>
<comment type="caution">
    <text evidence="2">The sequence shown here is derived from an EMBL/GenBank/DDBJ whole genome shotgun (WGS) entry which is preliminary data.</text>
</comment>
<dbReference type="Pfam" id="PF24818">
    <property type="entry name" value="PH_TRF2_HOY1"/>
    <property type="match status" value="1"/>
</dbReference>
<keyword evidence="3" id="KW-1185">Reference proteome</keyword>
<sequence length="262" mass="29436">MPLDLPLKRTDTLLNLLQSKSSKAADNVDNVDISPPSYFPITTFTVGNWKRESSRQGDLTAKFLYGKKMVVWEFLDGPLKSKMEVSWSDITAIEAVANPNQPGFLRVELANPPFFFREITPQPRKRSSWEPVHDFTGGQAQFYRRYEATFPPGVLDKPYEKLLLHDARLAQLSRRLTSTIIATNAPTYCVGSSSQNPTVVPFIPPRSSCLPRFMQQGLSEAQYLVQNGANADEEANATCDDEPWSLLDLYIMQTAKSGRSLQ</sequence>
<proteinExistence type="predicted"/>
<dbReference type="AlphaFoldDB" id="A0ABD1H5F3"/>
<gene>
    <name evidence="2" type="ORF">AAHA92_19449</name>
</gene>
<dbReference type="Proteomes" id="UP001567538">
    <property type="component" value="Unassembled WGS sequence"/>
</dbReference>
<dbReference type="InterPro" id="IPR057939">
    <property type="entry name" value="TRF2_HOY1_PH"/>
</dbReference>
<name>A0ABD1H5F3_SALDI</name>
<accession>A0ABD1H5F3</accession>
<organism evidence="2 3">
    <name type="scientific">Salvia divinorum</name>
    <name type="common">Maria pastora</name>
    <name type="synonym">Diviner's sage</name>
    <dbReference type="NCBI Taxonomy" id="28513"/>
    <lineage>
        <taxon>Eukaryota</taxon>
        <taxon>Viridiplantae</taxon>
        <taxon>Streptophyta</taxon>
        <taxon>Embryophyta</taxon>
        <taxon>Tracheophyta</taxon>
        <taxon>Spermatophyta</taxon>
        <taxon>Magnoliopsida</taxon>
        <taxon>eudicotyledons</taxon>
        <taxon>Gunneridae</taxon>
        <taxon>Pentapetalae</taxon>
        <taxon>asterids</taxon>
        <taxon>lamiids</taxon>
        <taxon>Lamiales</taxon>
        <taxon>Lamiaceae</taxon>
        <taxon>Nepetoideae</taxon>
        <taxon>Mentheae</taxon>
        <taxon>Salviinae</taxon>
        <taxon>Salvia</taxon>
        <taxon>Salvia subgen. Calosphace</taxon>
    </lineage>
</organism>
<evidence type="ECO:0000313" key="2">
    <source>
        <dbReference type="EMBL" id="KAL1551631.1"/>
    </source>
</evidence>
<evidence type="ECO:0000259" key="1">
    <source>
        <dbReference type="Pfam" id="PF24818"/>
    </source>
</evidence>
<dbReference type="PANTHER" id="PTHR33494:SF5">
    <property type="entry name" value="F10A16.6 PROTEIN"/>
    <property type="match status" value="1"/>
</dbReference>